<dbReference type="GO" id="GO:0061630">
    <property type="term" value="F:ubiquitin protein ligase activity"/>
    <property type="evidence" value="ECO:0007669"/>
    <property type="project" value="InterPro"/>
</dbReference>
<dbReference type="GO" id="GO:0016363">
    <property type="term" value="C:nuclear matrix"/>
    <property type="evidence" value="ECO:0007669"/>
    <property type="project" value="UniProtKB-SubCell"/>
</dbReference>
<feature type="zinc finger region" description="RING-Gid-type" evidence="11">
    <location>
        <begin position="311"/>
        <end position="381"/>
    </location>
</feature>
<feature type="compositionally biased region" description="Basic and acidic residues" evidence="12">
    <location>
        <begin position="620"/>
        <end position="638"/>
    </location>
</feature>
<dbReference type="InterPro" id="IPR024964">
    <property type="entry name" value="CTLH/CRA"/>
</dbReference>
<dbReference type="PROSITE" id="PS50897">
    <property type="entry name" value="CTLH"/>
    <property type="match status" value="1"/>
</dbReference>
<dbReference type="OrthoDB" id="1933455at2759"/>
<dbReference type="SMART" id="SM00757">
    <property type="entry name" value="CRA"/>
    <property type="match status" value="1"/>
</dbReference>
<evidence type="ECO:0000256" key="5">
    <source>
        <dbReference type="ARBA" id="ARBA00022723"/>
    </source>
</evidence>
<evidence type="ECO:0000256" key="8">
    <source>
        <dbReference type="ARBA" id="ARBA00023057"/>
    </source>
</evidence>
<evidence type="ECO:0000313" key="16">
    <source>
        <dbReference type="EMBL" id="CAH1155978.1"/>
    </source>
</evidence>
<dbReference type="InterPro" id="IPR006594">
    <property type="entry name" value="LisH"/>
</dbReference>
<evidence type="ECO:0000259" key="13">
    <source>
        <dbReference type="PROSITE" id="PS50897"/>
    </source>
</evidence>
<dbReference type="GO" id="GO:0043249">
    <property type="term" value="P:erythrocyte maturation"/>
    <property type="evidence" value="ECO:0007669"/>
    <property type="project" value="UniProtKB-KW"/>
</dbReference>
<feature type="region of interest" description="Disordered" evidence="12">
    <location>
        <begin position="353"/>
        <end position="420"/>
    </location>
</feature>
<evidence type="ECO:0000256" key="11">
    <source>
        <dbReference type="PROSITE-ProRule" id="PRU01215"/>
    </source>
</evidence>
<reference evidence="16" key="2">
    <citation type="submission" date="2022-10" db="EMBL/GenBank/DDBJ databases">
        <authorList>
            <consortium name="ENA_rothamsted_submissions"/>
            <consortium name="culmorum"/>
            <person name="King R."/>
        </authorList>
    </citation>
    <scope>NUCLEOTIDE SEQUENCE</scope>
</reference>
<dbReference type="GO" id="GO:0043161">
    <property type="term" value="P:proteasome-mediated ubiquitin-dependent protein catabolic process"/>
    <property type="evidence" value="ECO:0007669"/>
    <property type="project" value="InterPro"/>
</dbReference>
<dbReference type="GO" id="GO:0005737">
    <property type="term" value="C:cytoplasm"/>
    <property type="evidence" value="ECO:0007669"/>
    <property type="project" value="UniProtKB-SubCell"/>
</dbReference>
<dbReference type="EMBL" id="OU896708">
    <property type="protein sequence ID" value="CAH1155978.1"/>
    <property type="molecule type" value="Genomic_DNA"/>
</dbReference>
<dbReference type="GO" id="GO:0008270">
    <property type="term" value="F:zinc ion binding"/>
    <property type="evidence" value="ECO:0007669"/>
    <property type="project" value="UniProtKB-KW"/>
</dbReference>
<evidence type="ECO:0000256" key="6">
    <source>
        <dbReference type="ARBA" id="ARBA00022771"/>
    </source>
</evidence>
<keyword evidence="8" id="KW-0265">Erythrocyte maturation</keyword>
<dbReference type="InterPro" id="IPR029063">
    <property type="entry name" value="SAM-dependent_MTases_sf"/>
</dbReference>
<dbReference type="CDD" id="cd16659">
    <property type="entry name" value="RING-Ubox_Emp"/>
    <property type="match status" value="1"/>
</dbReference>
<dbReference type="InterPro" id="IPR013144">
    <property type="entry name" value="CRA_dom"/>
</dbReference>
<gene>
    <name evidence="16" type="ORF">PHAECO_LOCUS6686</name>
</gene>
<dbReference type="PROSITE" id="PS51515">
    <property type="entry name" value="BIN3_SAM"/>
    <property type="match status" value="1"/>
</dbReference>
<evidence type="ECO:0000259" key="15">
    <source>
        <dbReference type="PROSITE" id="PS51867"/>
    </source>
</evidence>
<dbReference type="InterPro" id="IPR024160">
    <property type="entry name" value="BIN3_SAM-bd_dom"/>
</dbReference>
<dbReference type="PANTHER" id="PTHR12170:SF2">
    <property type="entry name" value="E3 UBIQUITIN-PROTEIN TRANSFERASE MAEA"/>
    <property type="match status" value="1"/>
</dbReference>
<dbReference type="InterPro" id="IPR006595">
    <property type="entry name" value="CTLH_C"/>
</dbReference>
<dbReference type="CDD" id="cd02440">
    <property type="entry name" value="AdoMet_MTases"/>
    <property type="match status" value="1"/>
</dbReference>
<dbReference type="Pfam" id="PF10607">
    <property type="entry name" value="CTLH"/>
    <property type="match status" value="1"/>
</dbReference>
<dbReference type="InterPro" id="IPR025714">
    <property type="entry name" value="Methyltranfer_dom"/>
</dbReference>
<dbReference type="SMART" id="SM00667">
    <property type="entry name" value="LisH"/>
    <property type="match status" value="1"/>
</dbReference>
<dbReference type="PANTHER" id="PTHR12170">
    <property type="entry name" value="MACROPHAGE ERYTHROBLAST ATTACHER-RELATED"/>
    <property type="match status" value="1"/>
</dbReference>
<comment type="subcellular location">
    <subcellularLocation>
        <location evidence="2">Cytoplasm</location>
    </subcellularLocation>
    <subcellularLocation>
        <location evidence="1">Nucleus matrix</location>
    </subcellularLocation>
</comment>
<feature type="domain" description="Bin3-type SAM" evidence="14">
    <location>
        <begin position="717"/>
        <end position="968"/>
    </location>
</feature>
<dbReference type="InterPro" id="IPR044063">
    <property type="entry name" value="ZF_RING_GID"/>
</dbReference>
<evidence type="ECO:0000256" key="2">
    <source>
        <dbReference type="ARBA" id="ARBA00004496"/>
    </source>
</evidence>
<name>A0A9P0DIP5_PHACE</name>
<dbReference type="GO" id="GO:0008168">
    <property type="term" value="F:methyltransferase activity"/>
    <property type="evidence" value="ECO:0007669"/>
    <property type="project" value="InterPro"/>
</dbReference>
<keyword evidence="5" id="KW-0479">Metal-binding</keyword>
<accession>A0A9P0DIP5</accession>
<evidence type="ECO:0000313" key="17">
    <source>
        <dbReference type="Proteomes" id="UP001153737"/>
    </source>
</evidence>
<keyword evidence="10" id="KW-0949">S-adenosyl-L-methionine</keyword>
<keyword evidence="17" id="KW-1185">Reference proteome</keyword>
<dbReference type="SMART" id="SM00668">
    <property type="entry name" value="CTLH"/>
    <property type="match status" value="1"/>
</dbReference>
<evidence type="ECO:0000256" key="7">
    <source>
        <dbReference type="ARBA" id="ARBA00022833"/>
    </source>
</evidence>
<dbReference type="Proteomes" id="UP001153737">
    <property type="component" value="Chromosome 2"/>
</dbReference>
<keyword evidence="6 11" id="KW-0863">Zinc-finger</keyword>
<evidence type="ECO:0000256" key="12">
    <source>
        <dbReference type="SAM" id="MobiDB-lite"/>
    </source>
</evidence>
<feature type="compositionally biased region" description="Basic residues" evidence="12">
    <location>
        <begin position="403"/>
        <end position="418"/>
    </location>
</feature>
<feature type="compositionally biased region" description="Basic and acidic residues" evidence="12">
    <location>
        <begin position="1056"/>
        <end position="1067"/>
    </location>
</feature>
<keyword evidence="7" id="KW-0862">Zinc</keyword>
<dbReference type="InterPro" id="IPR010675">
    <property type="entry name" value="Bin3_C"/>
</dbReference>
<dbReference type="Pfam" id="PF06859">
    <property type="entry name" value="Bin3"/>
    <property type="match status" value="1"/>
</dbReference>
<dbReference type="PROSITE" id="PS50896">
    <property type="entry name" value="LISH"/>
    <property type="match status" value="1"/>
</dbReference>
<sequence length="1087" mass="121705">MADVKSLEHPTLKVPYEILNKKFRTAQKTLDREVSHVQQTASLIEVSLNTPDVRAKDISSLLGGMVEKLQVLKRKAEESISEELAASTVCKRRLEHLKEHNTLTPSGTVSQGALNQWRRKRLDRMVVEYFLRNGYYNAAITLAGRSDIKDLTNIDIFLTSREVEKSLANRETSKCLIWCHDNKSKLRKLKSNMEFNLRIQEFVELIRSDRRIEAIKHARKHFPSFEDEHLGTIQQVMALLAFSVNTVIVPYKNLFDEKRWDTLIEQFRQENYRLFQLASQSVFTVALQAGLSALKTPQCYSENCENRNPSCPVCQPYLNELAEALPFAHCSQSRLYCNISGLPMNENNQPMMLPNGHIYGEQEPDMSSAQVLDPLPPKPASGGGNPNKPPPKPLHTNNNNNNSKRKNKHGGGGRKRSKSFSAGGAGLMICQKPVLPSKFLLGGNIKDPLNLNSLQDEEINRAMNAVTPKSSPVPTPPRKKFQIEVIIPRNIHDPLNLTDCADDAEYEQQLSSSIKKSKKKRLKKRRTISGTMDTTADSVDLITEAKTPETATDSAKIPDAPPPDLATPPDARAEAVLEPATPTAKEGQKATGKRKAPPKPRAVQELALELATPSKAPPTAKKEGQKVGGKRKSDEYGHSAKKFKNSGMDKIVSPVVPQPGAWPKRSALLGMNKRAKPRQNKPEGVGKEPQFKEKDKRFQYGNYNRYYGYRNPNNEIDHRLRVFSHHPYLFDNKDVLDIGCNIGHITHSVARDFRAKTVLGIDIDPKLIAIARKNIRHYVKTSEGSPIMGEEGLQTGSKKSSEFFPISMPILYGAIDVPGYHDRVSERGSGFPNNVTFKHCNYILEDDNLIALEQPQFDVILCLSITKWIHLNWGDAGMRQAFRRMYAQLRPGGKLVLEPQNWAGYKSKKKLTDTIYKNYSSIEFFPDKFREYLLSPAVGFAKGEILGYPAHQAKGFRRPVQVFTKSTMFPSERVEATPSEATPSVVSSLDSSACKTEKYESQNSVSHVYTNIIDDSFCAVSDDNADVIDKIDDVSKPRRRPTISERTTASEEGEGEEFRSGEGHVEGDSEMSEVVERDSAPEAGDNT</sequence>
<evidence type="ECO:0000256" key="1">
    <source>
        <dbReference type="ARBA" id="ARBA00004109"/>
    </source>
</evidence>
<evidence type="ECO:0000256" key="10">
    <source>
        <dbReference type="PROSITE-ProRule" id="PRU00848"/>
    </source>
</evidence>
<proteinExistence type="predicted"/>
<keyword evidence="4" id="KW-0963">Cytoplasm</keyword>
<dbReference type="GO" id="GO:0034657">
    <property type="term" value="C:GID complex"/>
    <property type="evidence" value="ECO:0007669"/>
    <property type="project" value="TreeGrafter"/>
</dbReference>
<evidence type="ECO:0000256" key="4">
    <source>
        <dbReference type="ARBA" id="ARBA00022490"/>
    </source>
</evidence>
<dbReference type="PROSITE" id="PS51867">
    <property type="entry name" value="ZF_RING_GID"/>
    <property type="match status" value="1"/>
</dbReference>
<organism evidence="16 17">
    <name type="scientific">Phaedon cochleariae</name>
    <name type="common">Mustard beetle</name>
    <dbReference type="NCBI Taxonomy" id="80249"/>
    <lineage>
        <taxon>Eukaryota</taxon>
        <taxon>Metazoa</taxon>
        <taxon>Ecdysozoa</taxon>
        <taxon>Arthropoda</taxon>
        <taxon>Hexapoda</taxon>
        <taxon>Insecta</taxon>
        <taxon>Pterygota</taxon>
        <taxon>Neoptera</taxon>
        <taxon>Endopterygota</taxon>
        <taxon>Coleoptera</taxon>
        <taxon>Polyphaga</taxon>
        <taxon>Cucujiformia</taxon>
        <taxon>Chrysomeloidea</taxon>
        <taxon>Chrysomelidae</taxon>
        <taxon>Chrysomelinae</taxon>
        <taxon>Chrysomelini</taxon>
        <taxon>Phaedon</taxon>
    </lineage>
</organism>
<reference evidence="16" key="1">
    <citation type="submission" date="2022-01" db="EMBL/GenBank/DDBJ databases">
        <authorList>
            <person name="King R."/>
        </authorList>
    </citation>
    <scope>NUCLEOTIDE SEQUENCE</scope>
</reference>
<dbReference type="InterPro" id="IPR045098">
    <property type="entry name" value="Fyv10_fam"/>
</dbReference>
<feature type="region of interest" description="Disordered" evidence="12">
    <location>
        <begin position="1036"/>
        <end position="1087"/>
    </location>
</feature>
<dbReference type="AlphaFoldDB" id="A0A9P0DIP5"/>
<protein>
    <recommendedName>
        <fullName evidence="3">E3 ubiquitin-protein transferase MAEA</fullName>
    </recommendedName>
    <alternativeName>
        <fullName evidence="9">Macrophage erythroblast attacher</fullName>
    </alternativeName>
</protein>
<dbReference type="Pfam" id="PF13847">
    <property type="entry name" value="Methyltransf_31"/>
    <property type="match status" value="1"/>
</dbReference>
<evidence type="ECO:0000256" key="9">
    <source>
        <dbReference type="ARBA" id="ARBA00029678"/>
    </source>
</evidence>
<dbReference type="Gene3D" id="3.40.50.150">
    <property type="entry name" value="Vaccinia Virus protein VP39"/>
    <property type="match status" value="1"/>
</dbReference>
<dbReference type="SUPFAM" id="SSF53335">
    <property type="entry name" value="S-adenosyl-L-methionine-dependent methyltransferases"/>
    <property type="match status" value="1"/>
</dbReference>
<feature type="domain" description="CTLH" evidence="13">
    <location>
        <begin position="156"/>
        <end position="213"/>
    </location>
</feature>
<evidence type="ECO:0000256" key="3">
    <source>
        <dbReference type="ARBA" id="ARBA00014384"/>
    </source>
</evidence>
<feature type="region of interest" description="Disordered" evidence="12">
    <location>
        <begin position="547"/>
        <end position="664"/>
    </location>
</feature>
<evidence type="ECO:0000259" key="14">
    <source>
        <dbReference type="PROSITE" id="PS51515"/>
    </source>
</evidence>
<feature type="domain" description="RING-Gid-type" evidence="15">
    <location>
        <begin position="311"/>
        <end position="381"/>
    </location>
</feature>